<evidence type="ECO:0000256" key="7">
    <source>
        <dbReference type="ARBA" id="ARBA00022840"/>
    </source>
</evidence>
<keyword evidence="3" id="KW-0597">Phosphoprotein</keyword>
<dbReference type="InterPro" id="IPR050482">
    <property type="entry name" value="Sensor_HK_TwoCompSys"/>
</dbReference>
<evidence type="ECO:0000259" key="12">
    <source>
        <dbReference type="Pfam" id="PF23539"/>
    </source>
</evidence>
<feature type="domain" description="DUF7134" evidence="12">
    <location>
        <begin position="12"/>
        <end position="183"/>
    </location>
</feature>
<gene>
    <name evidence="13" type="ORF">GE115_14430</name>
</gene>
<evidence type="ECO:0000259" key="11">
    <source>
        <dbReference type="Pfam" id="PF07730"/>
    </source>
</evidence>
<feature type="transmembrane region" description="Helical" evidence="9">
    <location>
        <begin position="123"/>
        <end position="143"/>
    </location>
</feature>
<dbReference type="GO" id="GO:0005524">
    <property type="term" value="F:ATP binding"/>
    <property type="evidence" value="ECO:0007669"/>
    <property type="project" value="UniProtKB-KW"/>
</dbReference>
<keyword evidence="14" id="KW-1185">Reference proteome</keyword>
<dbReference type="Pfam" id="PF02518">
    <property type="entry name" value="HATPase_c"/>
    <property type="match status" value="1"/>
</dbReference>
<dbReference type="Gene3D" id="1.20.5.1930">
    <property type="match status" value="1"/>
</dbReference>
<feature type="transmembrane region" description="Helical" evidence="9">
    <location>
        <begin position="98"/>
        <end position="116"/>
    </location>
</feature>
<reference evidence="13 14" key="1">
    <citation type="submission" date="2019-10" db="EMBL/GenBank/DDBJ databases">
        <authorList>
            <person name="Nie G."/>
            <person name="Ming H."/>
            <person name="Yi B."/>
        </authorList>
    </citation>
    <scope>NUCLEOTIDE SEQUENCE [LARGE SCALE GENOMIC DNA]</scope>
    <source>
        <strain evidence="13 14">CFH 90414</strain>
    </source>
</reference>
<dbReference type="GO" id="GO:0000155">
    <property type="term" value="F:phosphorelay sensor kinase activity"/>
    <property type="evidence" value="ECO:0007669"/>
    <property type="project" value="InterPro"/>
</dbReference>
<feature type="transmembrane region" description="Helical" evidence="9">
    <location>
        <begin position="75"/>
        <end position="92"/>
    </location>
</feature>
<protein>
    <recommendedName>
        <fullName evidence="2">histidine kinase</fullName>
        <ecNumber evidence="2">2.7.13.3</ecNumber>
    </recommendedName>
</protein>
<dbReference type="EMBL" id="WJIF01000009">
    <property type="protein sequence ID" value="MRG61050.1"/>
    <property type="molecule type" value="Genomic_DNA"/>
</dbReference>
<evidence type="ECO:0000256" key="9">
    <source>
        <dbReference type="SAM" id="Phobius"/>
    </source>
</evidence>
<comment type="catalytic activity">
    <reaction evidence="1">
        <text>ATP + protein L-histidine = ADP + protein N-phospho-L-histidine.</text>
        <dbReference type="EC" id="2.7.13.3"/>
    </reaction>
</comment>
<dbReference type="GO" id="GO:0016020">
    <property type="term" value="C:membrane"/>
    <property type="evidence" value="ECO:0007669"/>
    <property type="project" value="InterPro"/>
</dbReference>
<proteinExistence type="predicted"/>
<dbReference type="EC" id="2.7.13.3" evidence="2"/>
<name>A0A6I2FEC7_9MICO</name>
<dbReference type="Proteomes" id="UP000431080">
    <property type="component" value="Unassembled WGS sequence"/>
</dbReference>
<dbReference type="Gene3D" id="3.30.565.10">
    <property type="entry name" value="Histidine kinase-like ATPase, C-terminal domain"/>
    <property type="match status" value="1"/>
</dbReference>
<feature type="transmembrane region" description="Helical" evidence="9">
    <location>
        <begin position="155"/>
        <end position="178"/>
    </location>
</feature>
<comment type="caution">
    <text evidence="13">The sequence shown here is derived from an EMBL/GenBank/DDBJ whole genome shotgun (WGS) entry which is preliminary data.</text>
</comment>
<keyword evidence="9" id="KW-0812">Transmembrane</keyword>
<evidence type="ECO:0000256" key="2">
    <source>
        <dbReference type="ARBA" id="ARBA00012438"/>
    </source>
</evidence>
<evidence type="ECO:0000256" key="6">
    <source>
        <dbReference type="ARBA" id="ARBA00022777"/>
    </source>
</evidence>
<feature type="domain" description="Signal transduction histidine kinase subgroup 3 dimerisation and phosphoacceptor" evidence="11">
    <location>
        <begin position="213"/>
        <end position="276"/>
    </location>
</feature>
<dbReference type="InterPro" id="IPR011712">
    <property type="entry name" value="Sig_transdc_His_kin_sub3_dim/P"/>
</dbReference>
<dbReference type="RefSeq" id="WP_153685479.1">
    <property type="nucleotide sequence ID" value="NZ_WJIF01000009.1"/>
</dbReference>
<dbReference type="GO" id="GO:0046983">
    <property type="term" value="F:protein dimerization activity"/>
    <property type="evidence" value="ECO:0007669"/>
    <property type="project" value="InterPro"/>
</dbReference>
<keyword evidence="8" id="KW-0902">Two-component regulatory system</keyword>
<evidence type="ECO:0000313" key="14">
    <source>
        <dbReference type="Proteomes" id="UP000431080"/>
    </source>
</evidence>
<evidence type="ECO:0000313" key="13">
    <source>
        <dbReference type="EMBL" id="MRG61050.1"/>
    </source>
</evidence>
<evidence type="ECO:0000256" key="5">
    <source>
        <dbReference type="ARBA" id="ARBA00022741"/>
    </source>
</evidence>
<dbReference type="InterPro" id="IPR003594">
    <property type="entry name" value="HATPase_dom"/>
</dbReference>
<evidence type="ECO:0000256" key="1">
    <source>
        <dbReference type="ARBA" id="ARBA00000085"/>
    </source>
</evidence>
<evidence type="ECO:0000256" key="3">
    <source>
        <dbReference type="ARBA" id="ARBA00022553"/>
    </source>
</evidence>
<keyword evidence="4" id="KW-0808">Transferase</keyword>
<keyword evidence="6" id="KW-0418">Kinase</keyword>
<dbReference type="Pfam" id="PF23539">
    <property type="entry name" value="DUF7134"/>
    <property type="match status" value="1"/>
</dbReference>
<keyword evidence="7" id="KW-0067">ATP-binding</keyword>
<dbReference type="InterPro" id="IPR055558">
    <property type="entry name" value="DUF7134"/>
</dbReference>
<dbReference type="CDD" id="cd16917">
    <property type="entry name" value="HATPase_UhpB-NarQ-NarX-like"/>
    <property type="match status" value="1"/>
</dbReference>
<evidence type="ECO:0000259" key="10">
    <source>
        <dbReference type="Pfam" id="PF02518"/>
    </source>
</evidence>
<accession>A0A6I2FEC7</accession>
<keyword evidence="5" id="KW-0547">Nucleotide-binding</keyword>
<keyword evidence="9" id="KW-0472">Membrane</keyword>
<feature type="transmembrane region" description="Helical" evidence="9">
    <location>
        <begin position="48"/>
        <end position="68"/>
    </location>
</feature>
<feature type="transmembrane region" description="Helical" evidence="9">
    <location>
        <begin position="21"/>
        <end position="42"/>
    </location>
</feature>
<sequence>MSDASPEPGRPVRRAPSVADWVWAGALAAGLLPLTIVELLRSVPGRDLAAWVGGVLLCFLVLHLTVVLRKVRPRGAVAVASAAMLGLVALSLPFAPTVAVLLPSSAVYLVLVYSVAASDDRVAAIAAPAIGLAGAGLMTWVAAVHESDARSGFAAPPGALIALAGFLVASIGAAWALGRYRRESLRKRAAQALAREQAVELGRQRERAVIAEERQRIGRDLHDVVAHSLAVVVAQAEAARVLLDLDPVRARAAVEHVIGTGRGAMADMRGLLSTLGDASASAGTAADALRPTPGIADLRELVERVRGPERAVMLVEVGEGSSASPGLGLTIYRVAQESLTNTLKHAPAPTRSELRLEWGRESVVLTIDDDGRSVEASDTASGRGIRGMSDRVAQVGGRLETGRRPDGEGWRVRAVLPILTGGPAGADGPT</sequence>
<dbReference type="PANTHER" id="PTHR24421">
    <property type="entry name" value="NITRATE/NITRITE SENSOR PROTEIN NARX-RELATED"/>
    <property type="match status" value="1"/>
</dbReference>
<feature type="domain" description="Histidine kinase/HSP90-like ATPase" evidence="10">
    <location>
        <begin position="330"/>
        <end position="418"/>
    </location>
</feature>
<keyword evidence="9" id="KW-1133">Transmembrane helix</keyword>
<evidence type="ECO:0000256" key="8">
    <source>
        <dbReference type="ARBA" id="ARBA00023012"/>
    </source>
</evidence>
<dbReference type="InterPro" id="IPR036890">
    <property type="entry name" value="HATPase_C_sf"/>
</dbReference>
<dbReference type="Pfam" id="PF07730">
    <property type="entry name" value="HisKA_3"/>
    <property type="match status" value="1"/>
</dbReference>
<evidence type="ECO:0000256" key="4">
    <source>
        <dbReference type="ARBA" id="ARBA00022679"/>
    </source>
</evidence>
<dbReference type="AlphaFoldDB" id="A0A6I2FEC7"/>
<dbReference type="SUPFAM" id="SSF55874">
    <property type="entry name" value="ATPase domain of HSP90 chaperone/DNA topoisomerase II/histidine kinase"/>
    <property type="match status" value="1"/>
</dbReference>
<dbReference type="PANTHER" id="PTHR24421:SF10">
    <property type="entry name" value="NITRATE_NITRITE SENSOR PROTEIN NARQ"/>
    <property type="match status" value="1"/>
</dbReference>
<organism evidence="13 14">
    <name type="scientific">Agromyces agglutinans</name>
    <dbReference type="NCBI Taxonomy" id="2662258"/>
    <lineage>
        <taxon>Bacteria</taxon>
        <taxon>Bacillati</taxon>
        <taxon>Actinomycetota</taxon>
        <taxon>Actinomycetes</taxon>
        <taxon>Micrococcales</taxon>
        <taxon>Microbacteriaceae</taxon>
        <taxon>Agromyces</taxon>
    </lineage>
</organism>